<name>A0A1I2N2F5_9CLOT</name>
<keyword evidence="2 6" id="KW-0418">Kinase</keyword>
<proteinExistence type="predicted"/>
<reference evidence="6 7" key="1">
    <citation type="submission" date="2016-10" db="EMBL/GenBank/DDBJ databases">
        <authorList>
            <person name="de Groot N.N."/>
        </authorList>
    </citation>
    <scope>NUCLEOTIDE SEQUENCE [LARGE SCALE GENOMIC DNA]</scope>
    <source>
        <strain evidence="6 7">NLAE-zl-G419</strain>
    </source>
</reference>
<evidence type="ECO:0000256" key="4">
    <source>
        <dbReference type="SAM" id="Phobius"/>
    </source>
</evidence>
<dbReference type="SUPFAM" id="SSF55874">
    <property type="entry name" value="ATPase domain of HSP90 chaperone/DNA topoisomerase II/histidine kinase"/>
    <property type="match status" value="1"/>
</dbReference>
<sequence>MSKSYYERLSFWNRIFFFSIVVVFLAQIKINLVVTDFKISIGIFLFPVLLFLLDDFPIIPVTFLSSIGVFLSRSLLNWMQYGFYMHIFKNSFPEVLFYLTYGCLLYFYYKYKGCILHKNRCFMPLLIMDYCANFVELSYRVHLDVFTFKVQFSILVVALIRTLLIWSIITAIDSYSFAIINKEHAERYKKLLLLISRLKGEVIWMQKNTSLIEHTMNDSYQLFERMKSDNIDENLSRTALGIAKDIHEIKKEYMLIMRGISEALNNDLRDRGMYISEMFDILQDVHMREAKTQKKQLTIDVQCDENLYTNKPYYLMSVFNNLFTNALEASISENSTIVVREKEFEHHYIFSVTDFGKGINSDNINDIFSPGFSTKINYSTGEINRGLGLSLVKDIIEIEFKGKVWVESEKNQTTFYVQLSKKNLEGTANEIVSY</sequence>
<dbReference type="PANTHER" id="PTHR43547:SF2">
    <property type="entry name" value="HYBRID SIGNAL TRANSDUCTION HISTIDINE KINASE C"/>
    <property type="match status" value="1"/>
</dbReference>
<dbReference type="GeneID" id="90545575"/>
<feature type="transmembrane region" description="Helical" evidence="4">
    <location>
        <begin position="44"/>
        <end position="71"/>
    </location>
</feature>
<feature type="transmembrane region" description="Helical" evidence="4">
    <location>
        <begin position="91"/>
        <end position="109"/>
    </location>
</feature>
<dbReference type="InterPro" id="IPR003594">
    <property type="entry name" value="HATPase_dom"/>
</dbReference>
<evidence type="ECO:0000256" key="1">
    <source>
        <dbReference type="ARBA" id="ARBA00022553"/>
    </source>
</evidence>
<dbReference type="PANTHER" id="PTHR43547">
    <property type="entry name" value="TWO-COMPONENT HISTIDINE KINASE"/>
    <property type="match status" value="1"/>
</dbReference>
<protein>
    <submittedName>
        <fullName evidence="6">Two-component system, sensor histidine kinase YcbA</fullName>
    </submittedName>
</protein>
<dbReference type="GO" id="GO:0000155">
    <property type="term" value="F:phosphorelay sensor kinase activity"/>
    <property type="evidence" value="ECO:0007669"/>
    <property type="project" value="TreeGrafter"/>
</dbReference>
<dbReference type="Pfam" id="PF02518">
    <property type="entry name" value="HATPase_c"/>
    <property type="match status" value="1"/>
</dbReference>
<organism evidence="6 7">
    <name type="scientific">Clostridium cadaveris</name>
    <dbReference type="NCBI Taxonomy" id="1529"/>
    <lineage>
        <taxon>Bacteria</taxon>
        <taxon>Bacillati</taxon>
        <taxon>Bacillota</taxon>
        <taxon>Clostridia</taxon>
        <taxon>Eubacteriales</taxon>
        <taxon>Clostridiaceae</taxon>
        <taxon>Clostridium</taxon>
    </lineage>
</organism>
<dbReference type="InterPro" id="IPR005467">
    <property type="entry name" value="His_kinase_dom"/>
</dbReference>
<evidence type="ECO:0000256" key="2">
    <source>
        <dbReference type="ARBA" id="ARBA00022777"/>
    </source>
</evidence>
<dbReference type="Gene3D" id="3.30.565.10">
    <property type="entry name" value="Histidine kinase-like ATPase, C-terminal domain"/>
    <property type="match status" value="1"/>
</dbReference>
<keyword evidence="2 6" id="KW-0808">Transferase</keyword>
<evidence type="ECO:0000313" key="7">
    <source>
        <dbReference type="Proteomes" id="UP000182135"/>
    </source>
</evidence>
<keyword evidence="7" id="KW-1185">Reference proteome</keyword>
<dbReference type="InterPro" id="IPR036890">
    <property type="entry name" value="HATPase_C_sf"/>
</dbReference>
<keyword evidence="4" id="KW-1133">Transmembrane helix</keyword>
<accession>A0A1I2N2F5</accession>
<keyword evidence="4" id="KW-0472">Membrane</keyword>
<feature type="transmembrane region" description="Helical" evidence="4">
    <location>
        <begin position="152"/>
        <end position="180"/>
    </location>
</feature>
<evidence type="ECO:0000259" key="5">
    <source>
        <dbReference type="PROSITE" id="PS50109"/>
    </source>
</evidence>
<dbReference type="AlphaFoldDB" id="A0A1I2N2F5"/>
<keyword evidence="1" id="KW-0597">Phosphoprotein</keyword>
<dbReference type="PROSITE" id="PS50109">
    <property type="entry name" value="HIS_KIN"/>
    <property type="match status" value="1"/>
</dbReference>
<keyword evidence="3" id="KW-0902">Two-component regulatory system</keyword>
<dbReference type="OrthoDB" id="1791938at2"/>
<dbReference type="EMBL" id="FOOE01000018">
    <property type="protein sequence ID" value="SFF97578.1"/>
    <property type="molecule type" value="Genomic_DNA"/>
</dbReference>
<evidence type="ECO:0000313" key="6">
    <source>
        <dbReference type="EMBL" id="SFF97578.1"/>
    </source>
</evidence>
<gene>
    <name evidence="6" type="ORF">SAMN04487885_11841</name>
</gene>
<dbReference type="eggNOG" id="COG4191">
    <property type="taxonomic scope" value="Bacteria"/>
</dbReference>
<feature type="transmembrane region" description="Helical" evidence="4">
    <location>
        <begin position="12"/>
        <end position="32"/>
    </location>
</feature>
<dbReference type="STRING" id="1529.SAMN04487885_11841"/>
<keyword evidence="4" id="KW-0812">Transmembrane</keyword>
<dbReference type="Proteomes" id="UP000182135">
    <property type="component" value="Unassembled WGS sequence"/>
</dbReference>
<dbReference type="SMART" id="SM00387">
    <property type="entry name" value="HATPase_c"/>
    <property type="match status" value="1"/>
</dbReference>
<dbReference type="RefSeq" id="WP_074845890.1">
    <property type="nucleotide sequence ID" value="NZ_CP076620.1"/>
</dbReference>
<evidence type="ECO:0000256" key="3">
    <source>
        <dbReference type="ARBA" id="ARBA00023012"/>
    </source>
</evidence>
<feature type="domain" description="Histidine kinase" evidence="5">
    <location>
        <begin position="211"/>
        <end position="423"/>
    </location>
</feature>